<dbReference type="PRINTS" id="PR00368">
    <property type="entry name" value="FADPNR"/>
</dbReference>
<dbReference type="InterPro" id="IPR051691">
    <property type="entry name" value="Metab_Enz_Cyan_OpOx_G3PDH"/>
</dbReference>
<proteinExistence type="predicted"/>
<evidence type="ECO:0000256" key="1">
    <source>
        <dbReference type="ARBA" id="ARBA00023002"/>
    </source>
</evidence>
<dbReference type="InterPro" id="IPR017224">
    <property type="entry name" value="Opine_Oxase_asu/HCN_bsu"/>
</dbReference>
<protein>
    <submittedName>
        <fullName evidence="3">Pyridine nucleotide-disulfide oxidoreductase</fullName>
    </submittedName>
</protein>
<dbReference type="PIRSF" id="PIRSF037495">
    <property type="entry name" value="Opine_OX_OoxA/HcnB"/>
    <property type="match status" value="1"/>
</dbReference>
<accession>A0A2U3KB30</accession>
<dbReference type="Gene3D" id="3.50.50.60">
    <property type="entry name" value="FAD/NAD(P)-binding domain"/>
    <property type="match status" value="2"/>
</dbReference>
<dbReference type="PANTHER" id="PTHR42949">
    <property type="entry name" value="ANAEROBIC GLYCEROL-3-PHOSPHATE DEHYDROGENASE SUBUNIT B"/>
    <property type="match status" value="1"/>
</dbReference>
<dbReference type="InterPro" id="IPR023753">
    <property type="entry name" value="FAD/NAD-binding_dom"/>
</dbReference>
<dbReference type="InterPro" id="IPR036188">
    <property type="entry name" value="FAD/NAD-bd_sf"/>
</dbReference>
<evidence type="ECO:0000313" key="4">
    <source>
        <dbReference type="Proteomes" id="UP000238701"/>
    </source>
</evidence>
<dbReference type="Gene3D" id="1.10.10.1100">
    <property type="entry name" value="BFD-like [2Fe-2S]-binding domain"/>
    <property type="match status" value="1"/>
</dbReference>
<name>A0A2U3KB30_9BACT</name>
<dbReference type="PANTHER" id="PTHR42949:SF3">
    <property type="entry name" value="ANAEROBIC GLYCEROL-3-PHOSPHATE DEHYDROGENASE SUBUNIT B"/>
    <property type="match status" value="1"/>
</dbReference>
<keyword evidence="1" id="KW-0560">Oxidoreductase</keyword>
<dbReference type="EMBL" id="OMOD01000079">
    <property type="protein sequence ID" value="SPF36865.1"/>
    <property type="molecule type" value="Genomic_DNA"/>
</dbReference>
<evidence type="ECO:0000313" key="3">
    <source>
        <dbReference type="EMBL" id="SPF36865.1"/>
    </source>
</evidence>
<sequence length="435" mass="46581">MSRDSQYRFDVLVVGGGPAGIAAAVRAAECGVRVGIVDDNATLGGQIWRAGSAEGDKKEAAGWRRRLRPAGVTTVCGKRIFHQSEPGVLLAEGADDLIELSYRSLVLATGARERFLPFPGWTLPNVMGAGGLQAMVKSGLPIRNQRVVVAGTGPLLLAVAAYLRSHGAEIPVICEQASWSSLARFGAALISRPEKIVQALQLKKDLAGVRLVANCWPLAAHGQESLDSVTLSRDGKPESIQCDYLACGFHLVPNIELPILLGCQIRGGYVEVDDFQETTAQGIFCAGEPTSIGGVDLSLIEGQIAGLAATGSTGEARKLFRARRKARRFATILERTFGLRRELKSLPSPETVVCRCEDVPHSRLQRHTSWRAAKLQTRCGMGPCQGRVCGPATQFLFQWNPASVRPPVFPVRVESLAGFPDVMEPEHTVGTGGTA</sequence>
<gene>
    <name evidence="3" type="ORF">SBA1_170003</name>
</gene>
<dbReference type="Pfam" id="PF07992">
    <property type="entry name" value="Pyr_redox_2"/>
    <property type="match status" value="1"/>
</dbReference>
<dbReference type="SUPFAM" id="SSF51905">
    <property type="entry name" value="FAD/NAD(P)-binding domain"/>
    <property type="match status" value="1"/>
</dbReference>
<dbReference type="AlphaFoldDB" id="A0A2U3KB30"/>
<feature type="domain" description="FAD/NAD(P)-binding" evidence="2">
    <location>
        <begin position="9"/>
        <end position="288"/>
    </location>
</feature>
<dbReference type="Proteomes" id="UP000238701">
    <property type="component" value="Unassembled WGS sequence"/>
</dbReference>
<dbReference type="OrthoDB" id="9776839at2"/>
<dbReference type="GO" id="GO:0016491">
    <property type="term" value="F:oxidoreductase activity"/>
    <property type="evidence" value="ECO:0007669"/>
    <property type="project" value="UniProtKB-KW"/>
</dbReference>
<dbReference type="InterPro" id="IPR041854">
    <property type="entry name" value="BFD-like_2Fe2S-bd_dom_sf"/>
</dbReference>
<dbReference type="PRINTS" id="PR00469">
    <property type="entry name" value="PNDRDTASEII"/>
</dbReference>
<evidence type="ECO:0000259" key="2">
    <source>
        <dbReference type="Pfam" id="PF07992"/>
    </source>
</evidence>
<reference evidence="4" key="1">
    <citation type="submission" date="2018-02" db="EMBL/GenBank/DDBJ databases">
        <authorList>
            <person name="Hausmann B."/>
        </authorList>
    </citation>
    <scope>NUCLEOTIDE SEQUENCE [LARGE SCALE GENOMIC DNA]</scope>
    <source>
        <strain evidence="4">Peat soil MAG SbA1</strain>
    </source>
</reference>
<organism evidence="3 4">
    <name type="scientific">Candidatus Sulfotelmatobacter kueseliae</name>
    <dbReference type="NCBI Taxonomy" id="2042962"/>
    <lineage>
        <taxon>Bacteria</taxon>
        <taxon>Pseudomonadati</taxon>
        <taxon>Acidobacteriota</taxon>
        <taxon>Terriglobia</taxon>
        <taxon>Terriglobales</taxon>
        <taxon>Candidatus Korobacteraceae</taxon>
        <taxon>Candidatus Sulfotelmatobacter</taxon>
    </lineage>
</organism>